<dbReference type="Gene3D" id="1.20.1270.50">
    <property type="entry name" value="Glycoside hydrolase family 38, central domain"/>
    <property type="match status" value="1"/>
</dbReference>
<protein>
    <submittedName>
        <fullName evidence="2">Uncharacterized protein</fullName>
    </submittedName>
</protein>
<proteinExistence type="predicted"/>
<name>A0A3P7NBR2_CYLGO</name>
<dbReference type="InterPro" id="IPR028995">
    <property type="entry name" value="Glyco_hydro_57/38_cen_sf"/>
</dbReference>
<dbReference type="GO" id="GO:0004559">
    <property type="term" value="F:alpha-mannosidase activity"/>
    <property type="evidence" value="ECO:0007669"/>
    <property type="project" value="InterPro"/>
</dbReference>
<keyword evidence="3" id="KW-1185">Reference proteome</keyword>
<reference evidence="2 3" key="1">
    <citation type="submission" date="2018-11" db="EMBL/GenBank/DDBJ databases">
        <authorList>
            <consortium name="Pathogen Informatics"/>
        </authorList>
    </citation>
    <scope>NUCLEOTIDE SEQUENCE [LARGE SCALE GENOMIC DNA]</scope>
</reference>
<dbReference type="GO" id="GO:0006013">
    <property type="term" value="P:mannose metabolic process"/>
    <property type="evidence" value="ECO:0007669"/>
    <property type="project" value="InterPro"/>
</dbReference>
<evidence type="ECO:0000256" key="1">
    <source>
        <dbReference type="ARBA" id="ARBA00022801"/>
    </source>
</evidence>
<dbReference type="InterPro" id="IPR037094">
    <property type="entry name" value="Glyco_hydro_38_cen_sf"/>
</dbReference>
<dbReference type="Proteomes" id="UP000271889">
    <property type="component" value="Unassembled WGS sequence"/>
</dbReference>
<keyword evidence="1" id="KW-0378">Hydrolase</keyword>
<evidence type="ECO:0000313" key="3">
    <source>
        <dbReference type="Proteomes" id="UP000271889"/>
    </source>
</evidence>
<dbReference type="SUPFAM" id="SSF88688">
    <property type="entry name" value="Families 57/38 glycoside transferase middle domain"/>
    <property type="match status" value="1"/>
</dbReference>
<sequence>MIREASSLLQLCKQLDAVADLGPEDDADVEVMAKASALVQHHDAVT</sequence>
<dbReference type="AlphaFoldDB" id="A0A3P7NBR2"/>
<accession>A0A3P7NBR2</accession>
<dbReference type="EMBL" id="UYRV01121870">
    <property type="protein sequence ID" value="VDN32978.1"/>
    <property type="molecule type" value="Genomic_DNA"/>
</dbReference>
<gene>
    <name evidence="2" type="ORF">CGOC_LOCUS12264</name>
</gene>
<evidence type="ECO:0000313" key="2">
    <source>
        <dbReference type="EMBL" id="VDN32978.1"/>
    </source>
</evidence>
<dbReference type="OrthoDB" id="2016903at2759"/>
<organism evidence="2 3">
    <name type="scientific">Cylicostephanus goldi</name>
    <name type="common">Nematode worm</name>
    <dbReference type="NCBI Taxonomy" id="71465"/>
    <lineage>
        <taxon>Eukaryota</taxon>
        <taxon>Metazoa</taxon>
        <taxon>Ecdysozoa</taxon>
        <taxon>Nematoda</taxon>
        <taxon>Chromadorea</taxon>
        <taxon>Rhabditida</taxon>
        <taxon>Rhabditina</taxon>
        <taxon>Rhabditomorpha</taxon>
        <taxon>Strongyloidea</taxon>
        <taxon>Strongylidae</taxon>
        <taxon>Cylicostephanus</taxon>
    </lineage>
</organism>